<accession>A0A371WXZ3</accession>
<dbReference type="Pfam" id="PF07484">
    <property type="entry name" value="Collar"/>
    <property type="match status" value="1"/>
</dbReference>
<dbReference type="InterPro" id="IPR037053">
    <property type="entry name" value="Phage_tail_collar_dom_sf"/>
</dbReference>
<dbReference type="Gene3D" id="3.90.1340.10">
    <property type="entry name" value="Phage tail collar domain"/>
    <property type="match status" value="1"/>
</dbReference>
<dbReference type="SUPFAM" id="SSF88874">
    <property type="entry name" value="Receptor-binding domain of short tail fibre protein gp12"/>
    <property type="match status" value="1"/>
</dbReference>
<evidence type="ECO:0000259" key="1">
    <source>
        <dbReference type="Pfam" id="PF07484"/>
    </source>
</evidence>
<keyword evidence="3" id="KW-1185">Reference proteome</keyword>
<dbReference type="Proteomes" id="UP000264310">
    <property type="component" value="Unassembled WGS sequence"/>
</dbReference>
<feature type="domain" description="Phage tail collar" evidence="1">
    <location>
        <begin position="6"/>
        <end position="62"/>
    </location>
</feature>
<dbReference type="EMBL" id="QURL01000012">
    <property type="protein sequence ID" value="RFC61867.1"/>
    <property type="molecule type" value="Genomic_DNA"/>
</dbReference>
<sequence>MENFLGEIRIWPIAEAPVGWALCNGQLLRISAAPALFQLLGARFGGDGSTTFALPDLRGRVPLGVGLNNLGDFSLGQAAGAAQTTLTQANLPSHTHLAMVKVNSQPVQTTFNATTESSSSEVATVGAQLGAVNPGGTNIYAASGSTQIPLGGIETSQPNTQVEVENGPTGGSMPFDNHQPYLAINYIIAITGLFPKFP</sequence>
<name>A0A371WXZ3_9HYPH</name>
<gene>
    <name evidence="2" type="ORF">DYI37_18735</name>
</gene>
<organism evidence="2 3">
    <name type="scientific">Fulvimarina endophytica</name>
    <dbReference type="NCBI Taxonomy" id="2293836"/>
    <lineage>
        <taxon>Bacteria</taxon>
        <taxon>Pseudomonadati</taxon>
        <taxon>Pseudomonadota</taxon>
        <taxon>Alphaproteobacteria</taxon>
        <taxon>Hyphomicrobiales</taxon>
        <taxon>Aurantimonadaceae</taxon>
        <taxon>Fulvimarina</taxon>
    </lineage>
</organism>
<comment type="caution">
    <text evidence="2">The sequence shown here is derived from an EMBL/GenBank/DDBJ whole genome shotgun (WGS) entry which is preliminary data.</text>
</comment>
<dbReference type="AlphaFoldDB" id="A0A371WXZ3"/>
<dbReference type="OrthoDB" id="9810174at2"/>
<protein>
    <submittedName>
        <fullName evidence="2">Phage tail protein</fullName>
    </submittedName>
</protein>
<evidence type="ECO:0000313" key="3">
    <source>
        <dbReference type="Proteomes" id="UP000264310"/>
    </source>
</evidence>
<reference evidence="2 3" key="1">
    <citation type="submission" date="2018-08" db="EMBL/GenBank/DDBJ databases">
        <title>Fulvimarina sp. 85, whole genome shotgun sequence.</title>
        <authorList>
            <person name="Tuo L."/>
        </authorList>
    </citation>
    <scope>NUCLEOTIDE SEQUENCE [LARGE SCALE GENOMIC DNA]</scope>
    <source>
        <strain evidence="2 3">85</strain>
    </source>
</reference>
<proteinExistence type="predicted"/>
<dbReference type="InterPro" id="IPR011083">
    <property type="entry name" value="Phage_tail_collar_dom"/>
</dbReference>
<evidence type="ECO:0000313" key="2">
    <source>
        <dbReference type="EMBL" id="RFC61867.1"/>
    </source>
</evidence>
<dbReference type="RefSeq" id="WP_116684808.1">
    <property type="nucleotide sequence ID" value="NZ_QURL01000012.1"/>
</dbReference>